<dbReference type="AlphaFoldDB" id="A0A7C9PKA9"/>
<proteinExistence type="predicted"/>
<dbReference type="RefSeq" id="WP_163460083.1">
    <property type="nucleotide sequence ID" value="NZ_JAAGOH010000069.1"/>
</dbReference>
<evidence type="ECO:0000313" key="2">
    <source>
        <dbReference type="EMBL" id="NDY94068.1"/>
    </source>
</evidence>
<feature type="non-terminal residue" evidence="2">
    <location>
        <position position="1"/>
    </location>
</feature>
<protein>
    <submittedName>
        <fullName evidence="2">DUF3108 domain-containing protein</fullName>
    </submittedName>
</protein>
<evidence type="ECO:0000313" key="3">
    <source>
        <dbReference type="Proteomes" id="UP000484255"/>
    </source>
</evidence>
<keyword evidence="3" id="KW-1185">Reference proteome</keyword>
<accession>A0A7C9PKA9</accession>
<evidence type="ECO:0000256" key="1">
    <source>
        <dbReference type="SAM" id="MobiDB-lite"/>
    </source>
</evidence>
<dbReference type="Proteomes" id="UP000484255">
    <property type="component" value="Unassembled WGS sequence"/>
</dbReference>
<feature type="compositionally biased region" description="Low complexity" evidence="1">
    <location>
        <begin position="34"/>
        <end position="45"/>
    </location>
</feature>
<gene>
    <name evidence="2" type="ORF">G3A44_23015</name>
</gene>
<dbReference type="InterPro" id="IPR021457">
    <property type="entry name" value="DUF3108"/>
</dbReference>
<name>A0A7C9PKA9_9BURK</name>
<reference evidence="2 3" key="1">
    <citation type="submission" date="2020-02" db="EMBL/GenBank/DDBJ databases">
        <title>Ideonella bacterium strain TBM-1.</title>
        <authorList>
            <person name="Chen W.-M."/>
        </authorList>
    </citation>
    <scope>NUCLEOTIDE SEQUENCE [LARGE SCALE GENOMIC DNA]</scope>
    <source>
        <strain evidence="2 3">TBM-1</strain>
    </source>
</reference>
<dbReference type="EMBL" id="JAAGOH010000069">
    <property type="protein sequence ID" value="NDY94068.1"/>
    <property type="molecule type" value="Genomic_DNA"/>
</dbReference>
<feature type="region of interest" description="Disordered" evidence="1">
    <location>
        <begin position="1"/>
        <end position="68"/>
    </location>
</feature>
<dbReference type="Pfam" id="PF11306">
    <property type="entry name" value="DUF3108"/>
    <property type="match status" value="1"/>
</dbReference>
<sequence length="313" mass="34204">VLAGGLPGPRGTARVMLDRGDPPERRRRAPPPEAATTAASAAASAPPVPPPTWPAMPREEGPLAQSEAWQFAVPPPAVEADPEPPVAPPRYPVQLPPPLHLRYHVSQGDQGGGQGELIWRRGPQHYGIEQSMRLPGKTDAAWLSRGYVGESGLQPERMVERRRERHVQAVNFQRDKGVVSFSSHTGTAPLHEVSQDRASWVVQLAGILAARPEAPAAGERLILHVASPRGQSRMWVFEVGSRFRVETPSGTVMALHLQRLAEAPYDTTVDVWVAPQTHWLPLRMRFSPVPRGAAQEWLLQDPPKTLTPAPPLP</sequence>
<comment type="caution">
    <text evidence="2">The sequence shown here is derived from an EMBL/GenBank/DDBJ whole genome shotgun (WGS) entry which is preliminary data.</text>
</comment>
<organism evidence="2 3">
    <name type="scientific">Ideonella livida</name>
    <dbReference type="NCBI Taxonomy" id="2707176"/>
    <lineage>
        <taxon>Bacteria</taxon>
        <taxon>Pseudomonadati</taxon>
        <taxon>Pseudomonadota</taxon>
        <taxon>Betaproteobacteria</taxon>
        <taxon>Burkholderiales</taxon>
        <taxon>Sphaerotilaceae</taxon>
        <taxon>Ideonella</taxon>
    </lineage>
</organism>